<keyword evidence="3" id="KW-0808">Transferase</keyword>
<evidence type="ECO:0000256" key="1">
    <source>
        <dbReference type="ARBA" id="ARBA00004651"/>
    </source>
</evidence>
<dbReference type="AlphaFoldDB" id="A0ABD3Q1Y5"/>
<evidence type="ECO:0000256" key="7">
    <source>
        <dbReference type="ARBA" id="ARBA00023180"/>
    </source>
</evidence>
<feature type="region of interest" description="Disordered" evidence="8">
    <location>
        <begin position="36"/>
        <end position="382"/>
    </location>
</feature>
<feature type="region of interest" description="Disordered" evidence="8">
    <location>
        <begin position="1"/>
        <end position="24"/>
    </location>
</feature>
<dbReference type="EC" id="2.4.1.16" evidence="2"/>
<evidence type="ECO:0000259" key="10">
    <source>
        <dbReference type="PROSITE" id="PS50255"/>
    </source>
</evidence>
<evidence type="ECO:0000313" key="11">
    <source>
        <dbReference type="EMBL" id="KAL3794208.1"/>
    </source>
</evidence>
<dbReference type="InterPro" id="IPR001199">
    <property type="entry name" value="Cyt_B5-like_heme/steroid-bd"/>
</dbReference>
<evidence type="ECO:0000256" key="4">
    <source>
        <dbReference type="ARBA" id="ARBA00022692"/>
    </source>
</evidence>
<evidence type="ECO:0000256" key="9">
    <source>
        <dbReference type="SAM" id="Phobius"/>
    </source>
</evidence>
<feature type="transmembrane region" description="Helical" evidence="9">
    <location>
        <begin position="1103"/>
        <end position="1124"/>
    </location>
</feature>
<evidence type="ECO:0000313" key="12">
    <source>
        <dbReference type="Proteomes" id="UP001530315"/>
    </source>
</evidence>
<feature type="compositionally biased region" description="Gly residues" evidence="8">
    <location>
        <begin position="269"/>
        <end position="283"/>
    </location>
</feature>
<evidence type="ECO:0000256" key="6">
    <source>
        <dbReference type="ARBA" id="ARBA00023136"/>
    </source>
</evidence>
<dbReference type="Pfam" id="PF00173">
    <property type="entry name" value="Cyt-b5"/>
    <property type="match status" value="1"/>
</dbReference>
<evidence type="ECO:0000256" key="8">
    <source>
        <dbReference type="SAM" id="MobiDB-lite"/>
    </source>
</evidence>
<dbReference type="SUPFAM" id="SSF55856">
    <property type="entry name" value="Cytochrome b5-like heme/steroid binding domain"/>
    <property type="match status" value="1"/>
</dbReference>
<dbReference type="SUPFAM" id="SSF53448">
    <property type="entry name" value="Nucleotide-diphospho-sugar transferases"/>
    <property type="match status" value="1"/>
</dbReference>
<proteinExistence type="predicted"/>
<reference evidence="11 12" key="1">
    <citation type="submission" date="2024-10" db="EMBL/GenBank/DDBJ databases">
        <title>Updated reference genomes for cyclostephanoid diatoms.</title>
        <authorList>
            <person name="Roberts W.R."/>
            <person name="Alverson A.J."/>
        </authorList>
    </citation>
    <scope>NUCLEOTIDE SEQUENCE [LARGE SCALE GENOMIC DNA]</scope>
    <source>
        <strain evidence="11 12">AJA276-08</strain>
    </source>
</reference>
<comment type="subcellular location">
    <subcellularLocation>
        <location evidence="1">Cell membrane</location>
        <topology evidence="1">Multi-pass membrane protein</topology>
    </subcellularLocation>
</comment>
<dbReference type="PROSITE" id="PS50255">
    <property type="entry name" value="CYTOCHROME_B5_2"/>
    <property type="match status" value="1"/>
</dbReference>
<keyword evidence="4 9" id="KW-0812">Transmembrane</keyword>
<feature type="transmembrane region" description="Helical" evidence="9">
    <location>
        <begin position="1131"/>
        <end position="1155"/>
    </location>
</feature>
<dbReference type="InterPro" id="IPR004835">
    <property type="entry name" value="Chitin_synth"/>
</dbReference>
<evidence type="ECO:0000256" key="2">
    <source>
        <dbReference type="ARBA" id="ARBA00012543"/>
    </source>
</evidence>
<dbReference type="PANTHER" id="PTHR22914">
    <property type="entry name" value="CHITIN SYNTHASE"/>
    <property type="match status" value="1"/>
</dbReference>
<feature type="compositionally biased region" description="Acidic residues" evidence="8">
    <location>
        <begin position="1182"/>
        <end position="1197"/>
    </location>
</feature>
<protein>
    <recommendedName>
        <fullName evidence="2">chitin synthase</fullName>
        <ecNumber evidence="2">2.4.1.16</ecNumber>
    </recommendedName>
</protein>
<evidence type="ECO:0000256" key="3">
    <source>
        <dbReference type="ARBA" id="ARBA00022676"/>
    </source>
</evidence>
<sequence>MSNSGRRSNEHDESSMSSLSAGLSAYNASEPKPLASATNSVMLMRAGGGGDDGRSRASSSSSSRRPPPPPPPPPRPASSGGGTVASSRSRASSGRPPASYYGNIDDDDDDGGGSRYSSATERLVGVVRELTNGDDDDYDRRSTYRGGGGGGGASARGGGEGSTRGGGGGSQYGDPDGGGGSTYSRVSRRYGGNNSGSREPDGVSHEYGADDPDGRQYAPASKSPSSSSSLSFRGGGGGGRKGGSSGPRSVVRGGAHRAREEEEGSYRSGSGGGRGGGGRGGGGSHEKGRAKDDEDEDVDDEDFDEDDEEEDDYDEDEDGTMEEEEESVPENGSYYSRDSSSRGGGSTARSGKSGKIVPYADDDESRASSKSREIVGGGVGGAADPSMNPKRAMWWWRFSKFVTICVPDRLIRKDDADAKQAWREKVAICFCVFMASVFFVGAFGFIPILLCRERTVYTLPDVQERVDENWIALNGYVYDVTGLFERHPNGPAGVEAFLHDDASRLFPRIPPAALPSYCVNPAKFENNEELQNKKPVCSAFTEEDLKNGLPCHDFLAGINATAKYMGEFEKGVQAHDEEQLINSAFTFWVSIHDRVYNVTDYINNIRNEQTKQIEKDHPLAYLEQKMNNLIINKLNEDATELFVSLFPDDKLLGCMDELFYVGIIDTRFDVVCFVLNIIMYFLLAFVAFIMIAQMFCSLMYVAKNTRTYTDEDTQDQVIIMVPCYNEGGKELIKTIDSVLATTYPEENKVIFIIADGVVTGAGQDLSTPEHLAEILGFEMDPQNDELYEYESIGLLTTNRARVYHGYYEVEDRSLKYLVVVKHGLPMEQTGSAKPGNRGKRDSQLIVMGYFNRVYHGRELTELDAAIEDALIDLNMQSDDMRLLMTIDADTRVDEMSVTHMTYAMNQNDRILALCGETKVDNKWQSWVTMMQVFEYYNNHHMKKAFESAFGCVTCLPGCFTMYRILNDDGKPLLADDHVYAEYLRNDIDSLHEQNLFHLGEDRMLTTLLLHFFSGMFLSYVPEAQCFTIVPHSMKILLSQRRRWINSTYHNLLELTKVKTMCGVCCCSMKTVVYLDLIACMILPASTVYAVYLIFLVAAGKTQFSLLLLVLYGMIIGVQIVVFILRSRYDFLFWFIYFTIIGVPVFYFVLPLYAFWHMDDFSWGETRKVAAMKESFAKPPPPVEEEDDESTESDDESEEYSRSRSRRSGR</sequence>
<dbReference type="InterPro" id="IPR036400">
    <property type="entry name" value="Cyt_B5-like_heme/steroid_sf"/>
</dbReference>
<feature type="compositionally biased region" description="Gly residues" evidence="8">
    <location>
        <begin position="233"/>
        <end position="245"/>
    </location>
</feature>
<keyword evidence="12" id="KW-1185">Reference proteome</keyword>
<feature type="compositionally biased region" description="Basic and acidic residues" evidence="8">
    <location>
        <begin position="198"/>
        <end position="214"/>
    </location>
</feature>
<dbReference type="CDD" id="cd04190">
    <property type="entry name" value="Chitin_synth_C"/>
    <property type="match status" value="1"/>
</dbReference>
<dbReference type="EMBL" id="JALLAZ020000480">
    <property type="protein sequence ID" value="KAL3794208.1"/>
    <property type="molecule type" value="Genomic_DNA"/>
</dbReference>
<dbReference type="Gene3D" id="3.10.120.10">
    <property type="entry name" value="Cytochrome b5-like heme/steroid binding domain"/>
    <property type="match status" value="2"/>
</dbReference>
<keyword evidence="3" id="KW-0328">Glycosyltransferase</keyword>
<feature type="compositionally biased region" description="Low complexity" evidence="8">
    <location>
        <begin position="15"/>
        <end position="24"/>
    </location>
</feature>
<feature type="compositionally biased region" description="Gly residues" evidence="8">
    <location>
        <begin position="145"/>
        <end position="181"/>
    </location>
</feature>
<dbReference type="PANTHER" id="PTHR22914:SF41">
    <property type="entry name" value="CHITIN SYNTHASE 7"/>
    <property type="match status" value="1"/>
</dbReference>
<feature type="domain" description="Cytochrome b5 heme-binding" evidence="10">
    <location>
        <begin position="464"/>
        <end position="506"/>
    </location>
</feature>
<dbReference type="Proteomes" id="UP001530315">
    <property type="component" value="Unassembled WGS sequence"/>
</dbReference>
<gene>
    <name evidence="11" type="ORF">ACHAW5_001485</name>
</gene>
<dbReference type="Pfam" id="PF03142">
    <property type="entry name" value="Chitin_synth_2"/>
    <property type="match status" value="1"/>
</dbReference>
<organism evidence="11 12">
    <name type="scientific">Stephanodiscus triporus</name>
    <dbReference type="NCBI Taxonomy" id="2934178"/>
    <lineage>
        <taxon>Eukaryota</taxon>
        <taxon>Sar</taxon>
        <taxon>Stramenopiles</taxon>
        <taxon>Ochrophyta</taxon>
        <taxon>Bacillariophyta</taxon>
        <taxon>Coscinodiscophyceae</taxon>
        <taxon>Thalassiosirophycidae</taxon>
        <taxon>Stephanodiscales</taxon>
        <taxon>Stephanodiscaceae</taxon>
        <taxon>Stephanodiscus</taxon>
    </lineage>
</organism>
<feature type="region of interest" description="Disordered" evidence="8">
    <location>
        <begin position="1173"/>
        <end position="1209"/>
    </location>
</feature>
<keyword evidence="6 9" id="KW-0472">Membrane</keyword>
<dbReference type="SMART" id="SM01117">
    <property type="entry name" value="Cyt-b5"/>
    <property type="match status" value="2"/>
</dbReference>
<name>A0ABD3Q1Y5_9STRA</name>
<feature type="transmembrane region" description="Helical" evidence="9">
    <location>
        <begin position="677"/>
        <end position="701"/>
    </location>
</feature>
<feature type="transmembrane region" description="Helical" evidence="9">
    <location>
        <begin position="426"/>
        <end position="450"/>
    </location>
</feature>
<feature type="transmembrane region" description="Helical" evidence="9">
    <location>
        <begin position="1076"/>
        <end position="1097"/>
    </location>
</feature>
<keyword evidence="7" id="KW-0325">Glycoprotein</keyword>
<feature type="compositionally biased region" description="Low complexity" evidence="8">
    <location>
        <begin position="221"/>
        <end position="232"/>
    </location>
</feature>
<keyword evidence="5 9" id="KW-1133">Transmembrane helix</keyword>
<comment type="caution">
    <text evidence="11">The sequence shown here is derived from an EMBL/GenBank/DDBJ whole genome shotgun (WGS) entry which is preliminary data.</text>
</comment>
<feature type="compositionally biased region" description="Acidic residues" evidence="8">
    <location>
        <begin position="293"/>
        <end position="328"/>
    </location>
</feature>
<dbReference type="InterPro" id="IPR029044">
    <property type="entry name" value="Nucleotide-diphossugar_trans"/>
</dbReference>
<evidence type="ECO:0000256" key="5">
    <source>
        <dbReference type="ARBA" id="ARBA00022989"/>
    </source>
</evidence>
<dbReference type="GO" id="GO:0004100">
    <property type="term" value="F:chitin synthase activity"/>
    <property type="evidence" value="ECO:0007669"/>
    <property type="project" value="UniProtKB-EC"/>
</dbReference>
<feature type="compositionally biased region" description="Pro residues" evidence="8">
    <location>
        <begin position="65"/>
        <end position="76"/>
    </location>
</feature>
<dbReference type="GO" id="GO:0005886">
    <property type="term" value="C:plasma membrane"/>
    <property type="evidence" value="ECO:0007669"/>
    <property type="project" value="UniProtKB-SubCell"/>
</dbReference>
<feature type="compositionally biased region" description="Low complexity" evidence="8">
    <location>
        <begin position="84"/>
        <end position="99"/>
    </location>
</feature>
<accession>A0ABD3Q1Y5</accession>